<dbReference type="Proteomes" id="UP001162031">
    <property type="component" value="Unassembled WGS sequence"/>
</dbReference>
<accession>A0AAV0T1H3</accession>
<dbReference type="AlphaFoldDB" id="A0AAV0T1H3"/>
<organism evidence="2 3">
    <name type="scientific">Hyaloperonospora brassicae</name>
    <name type="common">Brassica downy mildew</name>
    <name type="synonym">Peronospora brassicae</name>
    <dbReference type="NCBI Taxonomy" id="162125"/>
    <lineage>
        <taxon>Eukaryota</taxon>
        <taxon>Sar</taxon>
        <taxon>Stramenopiles</taxon>
        <taxon>Oomycota</taxon>
        <taxon>Peronosporomycetes</taxon>
        <taxon>Peronosporales</taxon>
        <taxon>Peronosporaceae</taxon>
        <taxon>Hyaloperonospora</taxon>
    </lineage>
</organism>
<evidence type="ECO:0000313" key="2">
    <source>
        <dbReference type="EMBL" id="CAI5712753.1"/>
    </source>
</evidence>
<reference evidence="2" key="1">
    <citation type="submission" date="2022-12" db="EMBL/GenBank/DDBJ databases">
        <authorList>
            <person name="Webb A."/>
        </authorList>
    </citation>
    <scope>NUCLEOTIDE SEQUENCE</scope>
    <source>
        <strain evidence="2">Hp1</strain>
    </source>
</reference>
<evidence type="ECO:0000256" key="1">
    <source>
        <dbReference type="SAM" id="MobiDB-lite"/>
    </source>
</evidence>
<sequence length="165" mass="17804">MVLTRAQAAGPKAVGIDGDVKKDDGEIDAAGDGCGASLVVSDQALVSSVMDHVAALAQQFLLQTQVLARERAVLQYQQEGRNHAQNAALMAVQASTETSVRQLTGQQRDIAVKFGEALTAMQASLREQLQHLQNVRDERGGQLESNVCNDSPRRARKYETKSSRS</sequence>
<comment type="caution">
    <text evidence="2">The sequence shown here is derived from an EMBL/GenBank/DDBJ whole genome shotgun (WGS) entry which is preliminary data.</text>
</comment>
<name>A0AAV0T1H3_HYABA</name>
<dbReference type="EMBL" id="CANTFL010000086">
    <property type="protein sequence ID" value="CAI5712753.1"/>
    <property type="molecule type" value="Genomic_DNA"/>
</dbReference>
<proteinExistence type="predicted"/>
<feature type="region of interest" description="Disordered" evidence="1">
    <location>
        <begin position="136"/>
        <end position="165"/>
    </location>
</feature>
<gene>
    <name evidence="2" type="ORF">HBR001_LOCUS908</name>
</gene>
<keyword evidence="3" id="KW-1185">Reference proteome</keyword>
<protein>
    <submittedName>
        <fullName evidence="2">Uncharacterized protein</fullName>
    </submittedName>
</protein>
<feature type="compositionally biased region" description="Basic and acidic residues" evidence="1">
    <location>
        <begin position="151"/>
        <end position="165"/>
    </location>
</feature>
<evidence type="ECO:0000313" key="3">
    <source>
        <dbReference type="Proteomes" id="UP001162031"/>
    </source>
</evidence>